<organism evidence="1 2">
    <name type="scientific">Nostoc spongiaeforme FACHB-130</name>
    <dbReference type="NCBI Taxonomy" id="1357510"/>
    <lineage>
        <taxon>Bacteria</taxon>
        <taxon>Bacillati</taxon>
        <taxon>Cyanobacteriota</taxon>
        <taxon>Cyanophyceae</taxon>
        <taxon>Nostocales</taxon>
        <taxon>Nostocaceae</taxon>
        <taxon>Nostoc</taxon>
    </lineage>
</organism>
<comment type="caution">
    <text evidence="1">The sequence shown here is derived from an EMBL/GenBank/DDBJ whole genome shotgun (WGS) entry which is preliminary data.</text>
</comment>
<evidence type="ECO:0000313" key="1">
    <source>
        <dbReference type="EMBL" id="MBD2596023.1"/>
    </source>
</evidence>
<accession>A0ABR8FZI3</accession>
<proteinExistence type="predicted"/>
<dbReference type="CDD" id="cd00882">
    <property type="entry name" value="Ras_like_GTPase"/>
    <property type="match status" value="1"/>
</dbReference>
<name>A0ABR8FZI3_9NOSO</name>
<reference evidence="1 2" key="1">
    <citation type="journal article" date="2020" name="ISME J.">
        <title>Comparative genomics reveals insights into cyanobacterial evolution and habitat adaptation.</title>
        <authorList>
            <person name="Chen M.Y."/>
            <person name="Teng W.K."/>
            <person name="Zhao L."/>
            <person name="Hu C.X."/>
            <person name="Zhou Y.K."/>
            <person name="Han B.P."/>
            <person name="Song L.R."/>
            <person name="Shu W.S."/>
        </authorList>
    </citation>
    <scope>NUCLEOTIDE SEQUENCE [LARGE SCALE GENOMIC DNA]</scope>
    <source>
        <strain evidence="1 2">FACHB-130</strain>
    </source>
</reference>
<keyword evidence="2" id="KW-1185">Reference proteome</keyword>
<protein>
    <recommendedName>
        <fullName evidence="3">Dynamin family protein</fullName>
    </recommendedName>
</protein>
<dbReference type="Proteomes" id="UP000603457">
    <property type="component" value="Unassembled WGS sequence"/>
</dbReference>
<dbReference type="EMBL" id="JACJTB010000022">
    <property type="protein sequence ID" value="MBD2596023.1"/>
    <property type="molecule type" value="Genomic_DNA"/>
</dbReference>
<dbReference type="SUPFAM" id="SSF52540">
    <property type="entry name" value="P-loop containing nucleoside triphosphate hydrolases"/>
    <property type="match status" value="1"/>
</dbReference>
<evidence type="ECO:0000313" key="2">
    <source>
        <dbReference type="Proteomes" id="UP000603457"/>
    </source>
</evidence>
<gene>
    <name evidence="1" type="ORF">H6G74_17070</name>
</gene>
<dbReference type="Gene3D" id="3.40.50.300">
    <property type="entry name" value="P-loop containing nucleotide triphosphate hydrolases"/>
    <property type="match status" value="1"/>
</dbReference>
<dbReference type="InterPro" id="IPR027417">
    <property type="entry name" value="P-loop_NTPase"/>
</dbReference>
<sequence length="750" mass="85717">MDITTSITNIIEKRKPLAQRIERVEGNLKIISAAIQQLDERRNYLLTQVDDLAVIGRLKEIDFSKIQLTIASELETLTKLKNRFSRDSLNIGVIGRARQGKSRLLQSLTGLSPAEIPDGDRQHCTGVRSTIHHNPNVDTYGEVWFHSELSFLNEVIAPYYEKLRLGAKPLSIEEFASSPLHPLPEDIPGYAEPGAMYEHLKRYHSHLNKYRHLLKETSPLTIKKHQIREYVAQDTPDGQRVFFNYLAVKEVKITCTFPNSHVGKIALVDMPGLGDTGLGDENRLIKALGNDIDFVLFVRMPKSAGDYWADVDVKLYDAARSALIDLPINLWSFLVLNQTQPQSSNGDNLKNCQDLLESITEKYITVEKSLIVNCANDQETNQLLNKLLEYLTQNIDVLDQKYSSACQKRLVEIYESINAVLSKAKMVLPKDSENDYIEVEETFSELFGNDNSGWWKDIALGLQELRVHLWYQRQVPDEELHEGVISAIESCEKDKGILSSECALQEINNRIMISSAFRAYPDYQDELRVLISHNFLSLDENLTRTVELVKNQVVEVLKSKGGLSVLSESEGSDFFVEIANIIPERLEKLKSGFQIFANFRLSYRGLILPRIRQHLDGLTNITPMTGQHEQFLEQPDKTLAVSKDTTAEDILTALEIDYDKAINTIKPALEELLCEPNEAVYAMIEEFIDNVIRQKDIQKEWRNFLRGVRGKIWSDVFGKQEQERQIREAWMKEINQVSLINQIESLHFIQ</sequence>
<evidence type="ECO:0008006" key="3">
    <source>
        <dbReference type="Google" id="ProtNLM"/>
    </source>
</evidence>